<evidence type="ECO:0000256" key="1">
    <source>
        <dbReference type="ARBA" id="ARBA00004114"/>
    </source>
</evidence>
<dbReference type="GO" id="GO:0005814">
    <property type="term" value="C:centriole"/>
    <property type="evidence" value="ECO:0007669"/>
    <property type="project" value="UniProtKB-SubCell"/>
</dbReference>
<dbReference type="GO" id="GO:0060756">
    <property type="term" value="P:foraging behavior"/>
    <property type="evidence" value="ECO:0007669"/>
    <property type="project" value="EnsemblMetazoa"/>
</dbReference>
<evidence type="ECO:0000256" key="7">
    <source>
        <dbReference type="ARBA" id="ARBA00023273"/>
    </source>
</evidence>
<evidence type="ECO:0000256" key="8">
    <source>
        <dbReference type="SAM" id="MobiDB-lite"/>
    </source>
</evidence>
<keyword evidence="7" id="KW-0966">Cell projection</keyword>
<evidence type="ECO:0000313" key="11">
    <source>
        <dbReference type="Proteomes" id="UP000008281"/>
    </source>
</evidence>
<dbReference type="Pfam" id="PF15311">
    <property type="entry name" value="HYLS1_C"/>
    <property type="match status" value="1"/>
</dbReference>
<dbReference type="HOGENOM" id="CLU_088342_0_0_1"/>
<keyword evidence="4" id="KW-0963">Cytoplasm</keyword>
<dbReference type="GO" id="GO:0060271">
    <property type="term" value="P:cilium assembly"/>
    <property type="evidence" value="ECO:0007669"/>
    <property type="project" value="EnsemblMetazoa"/>
</dbReference>
<dbReference type="InParanoid" id="E3N1T1"/>
<dbReference type="FunCoup" id="E3N1T1">
    <property type="interactions" value="462"/>
</dbReference>
<dbReference type="eggNOG" id="ENOG502SGJ2">
    <property type="taxonomic scope" value="Eukaryota"/>
</dbReference>
<keyword evidence="11" id="KW-1185">Reference proteome</keyword>
<feature type="region of interest" description="Disordered" evidence="8">
    <location>
        <begin position="189"/>
        <end position="272"/>
    </location>
</feature>
<dbReference type="OMA" id="HRAYETC"/>
<evidence type="ECO:0000256" key="4">
    <source>
        <dbReference type="ARBA" id="ARBA00022490"/>
    </source>
</evidence>
<evidence type="ECO:0000256" key="5">
    <source>
        <dbReference type="ARBA" id="ARBA00022794"/>
    </source>
</evidence>
<organism evidence="11">
    <name type="scientific">Caenorhabditis remanei</name>
    <name type="common">Caenorhabditis vulgaris</name>
    <dbReference type="NCBI Taxonomy" id="31234"/>
    <lineage>
        <taxon>Eukaryota</taxon>
        <taxon>Metazoa</taxon>
        <taxon>Ecdysozoa</taxon>
        <taxon>Nematoda</taxon>
        <taxon>Chromadorea</taxon>
        <taxon>Rhabditida</taxon>
        <taxon>Rhabditina</taxon>
        <taxon>Rhabditomorpha</taxon>
        <taxon>Rhabditoidea</taxon>
        <taxon>Rhabditidae</taxon>
        <taxon>Peloderinae</taxon>
        <taxon>Caenorhabditis</taxon>
    </lineage>
</organism>
<sequence length="343" mass="39767">MADFTTEKELEDIIHQMGQHIQSGVQLAKLKNEINKYLHEESYLSESDGGDDVLNESLFASLSIDPAARFLWRQREDLETGKMNIQSPIVSRKRQGKRYVYENLEFPDVNDSDGDDEKSAAPRENFEAKSLIDQAWRSIHRAYETCRGANEVVFSEKNFFLNRKMLSSIREVFNKLNWKFFKKSSDSAAKSLEMKEPKTEVTVENPEEQVMDKLSSDGGQPEDLTDEEVEDEEEIAESVSVGLTSSENPSDPKKSNFIIRDPSVRPVRSPKPGRVPYKFDPVTRYHLYKNEWERHPAPGELRRLSLRWKVREFMLRHDVPRLTANPEGKAIHEKQWSPQPYMD</sequence>
<dbReference type="InterPro" id="IPR027918">
    <property type="entry name" value="HYLS1_C_dom"/>
</dbReference>
<name>E3N1T1_CAERE</name>
<dbReference type="PANTHER" id="PTHR34174">
    <property type="entry name" value="HYDROLETHALUS SYNDROME PROTEIN 1"/>
    <property type="match status" value="1"/>
</dbReference>
<dbReference type="OrthoDB" id="6343432at2759"/>
<evidence type="ECO:0000313" key="10">
    <source>
        <dbReference type="EMBL" id="EFO83909.1"/>
    </source>
</evidence>
<feature type="compositionally biased region" description="Acidic residues" evidence="8">
    <location>
        <begin position="223"/>
        <end position="236"/>
    </location>
</feature>
<dbReference type="EMBL" id="DS268510">
    <property type="protein sequence ID" value="EFO83909.1"/>
    <property type="molecule type" value="Genomic_DNA"/>
</dbReference>
<dbReference type="PANTHER" id="PTHR34174:SF1">
    <property type="entry name" value="CENTRIOLAR AND CILIOGENESIS-ASSOCIATED PROTEIN HYLS1"/>
    <property type="match status" value="1"/>
</dbReference>
<dbReference type="InterPro" id="IPR052319">
    <property type="entry name" value="Centriolar_ciliogenesis_assoc"/>
</dbReference>
<comment type="subcellular location">
    <subcellularLocation>
        <location evidence="2">Cell projection</location>
        <location evidence="2">Cilium</location>
    </subcellularLocation>
    <subcellularLocation>
        <location evidence="1">Cytoplasm</location>
        <location evidence="1">Cytoskeleton</location>
        <location evidence="1">Microtubule organizing center</location>
        <location evidence="1">Centrosome</location>
        <location evidence="1">Centriole</location>
    </subcellularLocation>
</comment>
<dbReference type="Proteomes" id="UP000008281">
    <property type="component" value="Unassembled WGS sequence"/>
</dbReference>
<evidence type="ECO:0000256" key="3">
    <source>
        <dbReference type="ARBA" id="ARBA00010091"/>
    </source>
</evidence>
<reference evidence="10" key="1">
    <citation type="submission" date="2007-07" db="EMBL/GenBank/DDBJ databases">
        <title>PCAP assembly of the Caenorhabditis remanei genome.</title>
        <authorList>
            <consortium name="The Caenorhabditis remanei Sequencing Consortium"/>
            <person name="Wilson R.K."/>
        </authorList>
    </citation>
    <scope>NUCLEOTIDE SEQUENCE [LARGE SCALE GENOMIC DNA]</scope>
    <source>
        <strain evidence="10">PB4641</strain>
    </source>
</reference>
<dbReference type="GO" id="GO:0097730">
    <property type="term" value="C:non-motile cilium"/>
    <property type="evidence" value="ECO:0007669"/>
    <property type="project" value="EnsemblMetazoa"/>
</dbReference>
<gene>
    <name evidence="10" type="primary">Cre-hyls-1</name>
    <name evidence="10" type="ORF">CRE_14904</name>
</gene>
<feature type="domain" description="Centriolar and ciliogenesis-associated protein HYLS1 C-terminal" evidence="9">
    <location>
        <begin position="265"/>
        <end position="318"/>
    </location>
</feature>
<evidence type="ECO:0000256" key="6">
    <source>
        <dbReference type="ARBA" id="ARBA00023212"/>
    </source>
</evidence>
<protein>
    <submittedName>
        <fullName evidence="10">CRE-HYLS-1 protein</fullName>
    </submittedName>
</protein>
<dbReference type="AlphaFoldDB" id="E3N1T1"/>
<keyword evidence="6" id="KW-0206">Cytoskeleton</keyword>
<evidence type="ECO:0000256" key="2">
    <source>
        <dbReference type="ARBA" id="ARBA00004138"/>
    </source>
</evidence>
<feature type="compositionally biased region" description="Basic and acidic residues" evidence="8">
    <location>
        <begin position="192"/>
        <end position="201"/>
    </location>
</feature>
<accession>E3N1T1</accession>
<evidence type="ECO:0000259" key="9">
    <source>
        <dbReference type="Pfam" id="PF15311"/>
    </source>
</evidence>
<keyword evidence="5" id="KW-0970">Cilium biogenesis/degradation</keyword>
<comment type="similarity">
    <text evidence="3">Belongs to the HYLS1 family.</text>
</comment>
<dbReference type="STRING" id="31234.E3N1T1"/>
<proteinExistence type="inferred from homology"/>